<dbReference type="SUPFAM" id="SSF54060">
    <property type="entry name" value="His-Me finger endonucleases"/>
    <property type="match status" value="1"/>
</dbReference>
<keyword evidence="4" id="KW-1185">Reference proteome</keyword>
<dbReference type="Pfam" id="PF04231">
    <property type="entry name" value="Endonuclease_1"/>
    <property type="match status" value="1"/>
</dbReference>
<protein>
    <submittedName>
        <fullName evidence="3">Endonuclease</fullName>
    </submittedName>
</protein>
<dbReference type="EMBL" id="JBHSKI010000006">
    <property type="protein sequence ID" value="MFC5171977.1"/>
    <property type="molecule type" value="Genomic_DNA"/>
</dbReference>
<evidence type="ECO:0000313" key="3">
    <source>
        <dbReference type="EMBL" id="MFC5171977.1"/>
    </source>
</evidence>
<keyword evidence="2" id="KW-0378">Hydrolase</keyword>
<sequence length="69" mass="7713">MSRGGPLGDAERELPKSRLPVLLAWHDSEPVSEYELHRNAAIAEIQGNRNPLIDHPDRVGEIDFSGVWP</sequence>
<name>A0ABW0B4M9_9ACTN</name>
<dbReference type="Proteomes" id="UP001596208">
    <property type="component" value="Unassembled WGS sequence"/>
</dbReference>
<dbReference type="RefSeq" id="WP_065849219.1">
    <property type="nucleotide sequence ID" value="NZ_JBHSKI010000006.1"/>
</dbReference>
<organism evidence="3 4">
    <name type="scientific">Streptomyces mutomycini</name>
    <dbReference type="NCBI Taxonomy" id="284036"/>
    <lineage>
        <taxon>Bacteria</taxon>
        <taxon>Bacillati</taxon>
        <taxon>Actinomycetota</taxon>
        <taxon>Actinomycetes</taxon>
        <taxon>Kitasatosporales</taxon>
        <taxon>Streptomycetaceae</taxon>
        <taxon>Streptomyces</taxon>
    </lineage>
</organism>
<evidence type="ECO:0000313" key="4">
    <source>
        <dbReference type="Proteomes" id="UP001596208"/>
    </source>
</evidence>
<dbReference type="PANTHER" id="PTHR33607">
    <property type="entry name" value="ENDONUCLEASE-1"/>
    <property type="match status" value="1"/>
</dbReference>
<evidence type="ECO:0000256" key="2">
    <source>
        <dbReference type="ARBA" id="ARBA00022801"/>
    </source>
</evidence>
<accession>A0ABW0B4M9</accession>
<reference evidence="4" key="1">
    <citation type="journal article" date="2019" name="Int. J. Syst. Evol. Microbiol.">
        <title>The Global Catalogue of Microorganisms (GCM) 10K type strain sequencing project: providing services to taxonomists for standard genome sequencing and annotation.</title>
        <authorList>
            <consortium name="The Broad Institute Genomics Platform"/>
            <consortium name="The Broad Institute Genome Sequencing Center for Infectious Disease"/>
            <person name="Wu L."/>
            <person name="Ma J."/>
        </authorList>
    </citation>
    <scope>NUCLEOTIDE SEQUENCE [LARGE SCALE GENOMIC DNA]</scope>
    <source>
        <strain evidence="4">CGMCC 4.1721</strain>
    </source>
</reference>
<evidence type="ECO:0000256" key="1">
    <source>
        <dbReference type="ARBA" id="ARBA00022722"/>
    </source>
</evidence>
<comment type="caution">
    <text evidence="3">The sequence shown here is derived from an EMBL/GenBank/DDBJ whole genome shotgun (WGS) entry which is preliminary data.</text>
</comment>
<keyword evidence="1" id="KW-0540">Nuclease</keyword>
<gene>
    <name evidence="3" type="ORF">ACFPRK_15395</name>
</gene>
<dbReference type="InterPro" id="IPR007346">
    <property type="entry name" value="Endonuclease-I"/>
</dbReference>
<dbReference type="GO" id="GO:0004519">
    <property type="term" value="F:endonuclease activity"/>
    <property type="evidence" value="ECO:0007669"/>
    <property type="project" value="UniProtKB-KW"/>
</dbReference>
<keyword evidence="3" id="KW-0255">Endonuclease</keyword>
<proteinExistence type="predicted"/>
<dbReference type="InterPro" id="IPR044925">
    <property type="entry name" value="His-Me_finger_sf"/>
</dbReference>
<dbReference type="PANTHER" id="PTHR33607:SF2">
    <property type="entry name" value="ENDONUCLEASE-1"/>
    <property type="match status" value="1"/>
</dbReference>